<evidence type="ECO:0000256" key="2">
    <source>
        <dbReference type="ARBA" id="ARBA00012438"/>
    </source>
</evidence>
<dbReference type="InterPro" id="IPR050351">
    <property type="entry name" value="BphY/WalK/GraS-like"/>
</dbReference>
<dbReference type="EMBL" id="VSSQ01003925">
    <property type="protein sequence ID" value="MPM22956.1"/>
    <property type="molecule type" value="Genomic_DNA"/>
</dbReference>
<dbReference type="GO" id="GO:0007234">
    <property type="term" value="P:osmosensory signaling via phosphorelay pathway"/>
    <property type="evidence" value="ECO:0007669"/>
    <property type="project" value="TreeGrafter"/>
</dbReference>
<evidence type="ECO:0000256" key="4">
    <source>
        <dbReference type="ARBA" id="ARBA00022777"/>
    </source>
</evidence>
<dbReference type="PANTHER" id="PTHR42878">
    <property type="entry name" value="TWO-COMPONENT HISTIDINE KINASE"/>
    <property type="match status" value="1"/>
</dbReference>
<evidence type="ECO:0000259" key="5">
    <source>
        <dbReference type="PROSITE" id="PS50109"/>
    </source>
</evidence>
<dbReference type="PANTHER" id="PTHR42878:SF14">
    <property type="entry name" value="OSMOLARITY TWO-COMPONENT SYSTEM PROTEIN SSK1"/>
    <property type="match status" value="1"/>
</dbReference>
<name>A0A644Y359_9ZZZZ</name>
<dbReference type="InterPro" id="IPR036890">
    <property type="entry name" value="HATPase_C_sf"/>
</dbReference>
<dbReference type="AlphaFoldDB" id="A0A644Y359"/>
<dbReference type="InterPro" id="IPR003594">
    <property type="entry name" value="HATPase_dom"/>
</dbReference>
<dbReference type="SMART" id="SM00387">
    <property type="entry name" value="HATPase_c"/>
    <property type="match status" value="1"/>
</dbReference>
<dbReference type="InterPro" id="IPR005467">
    <property type="entry name" value="His_kinase_dom"/>
</dbReference>
<comment type="catalytic activity">
    <reaction evidence="1">
        <text>ATP + protein L-histidine = ADP + protein N-phospho-L-histidine.</text>
        <dbReference type="EC" id="2.7.13.3"/>
    </reaction>
</comment>
<keyword evidence="3" id="KW-0808">Transferase</keyword>
<dbReference type="Pfam" id="PF02518">
    <property type="entry name" value="HATPase_c"/>
    <property type="match status" value="1"/>
</dbReference>
<organism evidence="6">
    <name type="scientific">bioreactor metagenome</name>
    <dbReference type="NCBI Taxonomy" id="1076179"/>
    <lineage>
        <taxon>unclassified sequences</taxon>
        <taxon>metagenomes</taxon>
        <taxon>ecological metagenomes</taxon>
    </lineage>
</organism>
<dbReference type="EC" id="2.7.13.3" evidence="2"/>
<gene>
    <name evidence="6" type="ORF">SDC9_69417</name>
</gene>
<evidence type="ECO:0000256" key="3">
    <source>
        <dbReference type="ARBA" id="ARBA00022679"/>
    </source>
</evidence>
<dbReference type="PROSITE" id="PS50109">
    <property type="entry name" value="HIS_KIN"/>
    <property type="match status" value="1"/>
</dbReference>
<dbReference type="SUPFAM" id="SSF55874">
    <property type="entry name" value="ATPase domain of HSP90 chaperone/DNA topoisomerase II/histidine kinase"/>
    <property type="match status" value="1"/>
</dbReference>
<dbReference type="Gene3D" id="3.30.450.20">
    <property type="entry name" value="PAS domain"/>
    <property type="match status" value="1"/>
</dbReference>
<dbReference type="Gene3D" id="3.30.565.10">
    <property type="entry name" value="Histidine kinase-like ATPase, C-terminal domain"/>
    <property type="match status" value="1"/>
</dbReference>
<reference evidence="6" key="1">
    <citation type="submission" date="2019-08" db="EMBL/GenBank/DDBJ databases">
        <authorList>
            <person name="Kucharzyk K."/>
            <person name="Murdoch R.W."/>
            <person name="Higgins S."/>
            <person name="Loffler F."/>
        </authorList>
    </citation>
    <scope>NUCLEOTIDE SEQUENCE</scope>
</reference>
<dbReference type="GO" id="GO:0004673">
    <property type="term" value="F:protein histidine kinase activity"/>
    <property type="evidence" value="ECO:0007669"/>
    <property type="project" value="UniProtKB-EC"/>
</dbReference>
<keyword evidence="4" id="KW-0418">Kinase</keyword>
<dbReference type="GO" id="GO:0000156">
    <property type="term" value="F:phosphorelay response regulator activity"/>
    <property type="evidence" value="ECO:0007669"/>
    <property type="project" value="TreeGrafter"/>
</dbReference>
<dbReference type="GO" id="GO:0030295">
    <property type="term" value="F:protein kinase activator activity"/>
    <property type="evidence" value="ECO:0007669"/>
    <property type="project" value="TreeGrafter"/>
</dbReference>
<proteinExistence type="predicted"/>
<feature type="domain" description="Histidine kinase" evidence="5">
    <location>
        <begin position="160"/>
        <end position="365"/>
    </location>
</feature>
<comment type="caution">
    <text evidence="6">The sequence shown here is derived from an EMBL/GenBank/DDBJ whole genome shotgun (WGS) entry which is preliminary data.</text>
</comment>
<sequence>MFDVITRESATDVRQQHTMLMNRYMPELLKTISPMVMILTRNRQIVYLNNSMEKFLCVSDDSELLGARPGEGMHCEYSDMSRSGCGASAFCKYCGFNQALFDAELGKPAKKYECHLLTKTGNTYNLGVTITPFEHMANRYMFCVIDNLADSHYRDLLENFFTNSLKTNIQAMQSLVKAADQLSAAEYKPLMRAQLMQIEELIRNYDILQKIENGEPLPGKQEWFSVRQLIDEVIINLRLRQDLRLRYIKKSIPDMMIYTNRTLLGYVLSSLVKNAMEAENDRSEILVSVIDSTATVSFKVKNQTVMDEKQQKLVFTRFAGHGEGKMGLGTYCAKKLATNYLSGKISFVSNRDKGTVFTIRLPKMIRDNT</sequence>
<evidence type="ECO:0000256" key="1">
    <source>
        <dbReference type="ARBA" id="ARBA00000085"/>
    </source>
</evidence>
<accession>A0A644Y359</accession>
<protein>
    <recommendedName>
        <fullName evidence="2">histidine kinase</fullName>
        <ecNumber evidence="2">2.7.13.3</ecNumber>
    </recommendedName>
</protein>
<evidence type="ECO:0000313" key="6">
    <source>
        <dbReference type="EMBL" id="MPM22956.1"/>
    </source>
</evidence>